<proteinExistence type="predicted"/>
<dbReference type="Proteomes" id="UP000184363">
    <property type="component" value="Unassembled WGS sequence"/>
</dbReference>
<dbReference type="SUPFAM" id="SSF56112">
    <property type="entry name" value="Protein kinase-like (PK-like)"/>
    <property type="match status" value="1"/>
</dbReference>
<dbReference type="STRING" id="1848.SAMN05443637_104126"/>
<gene>
    <name evidence="2" type="ORF">SAMN05443637_104126</name>
</gene>
<evidence type="ECO:0000313" key="3">
    <source>
        <dbReference type="Proteomes" id="UP000184363"/>
    </source>
</evidence>
<dbReference type="InterPro" id="IPR002575">
    <property type="entry name" value="Aminoglycoside_PTrfase"/>
</dbReference>
<dbReference type="GO" id="GO:0016740">
    <property type="term" value="F:transferase activity"/>
    <property type="evidence" value="ECO:0007669"/>
    <property type="project" value="UniProtKB-KW"/>
</dbReference>
<keyword evidence="2" id="KW-0808">Transferase</keyword>
<accession>A0A1M6R0Z3</accession>
<dbReference type="EMBL" id="FRAP01000004">
    <property type="protein sequence ID" value="SHK26132.1"/>
    <property type="molecule type" value="Genomic_DNA"/>
</dbReference>
<evidence type="ECO:0000313" key="2">
    <source>
        <dbReference type="EMBL" id="SHK26132.1"/>
    </source>
</evidence>
<feature type="domain" description="Aminoglycoside phosphotransferase" evidence="1">
    <location>
        <begin position="67"/>
        <end position="180"/>
    </location>
</feature>
<organism evidence="2 3">
    <name type="scientific">Pseudonocardia thermophila</name>
    <dbReference type="NCBI Taxonomy" id="1848"/>
    <lineage>
        <taxon>Bacteria</taxon>
        <taxon>Bacillati</taxon>
        <taxon>Actinomycetota</taxon>
        <taxon>Actinomycetes</taxon>
        <taxon>Pseudonocardiales</taxon>
        <taxon>Pseudonocardiaceae</taxon>
        <taxon>Pseudonocardia</taxon>
    </lineage>
</organism>
<sequence length="239" mass="25307">MPTVIALDPERGWLLLRDHAPALADPRAPLPAAVLVRHAQLQRSVTPHAAALVTDGVPDMRPAVMPQRFAEAVDAVSRFVARHGDAVDSAVVDAVRARRAEFEGWCAALAESPVPASVDHNDLHAGNVLVGGGAVRFFDWGDAVIAHPFAVLLVPLQMAGEQGPRLQAAYLRAFADLAPMERLVADAELACRVAVIARVLTWVRAVGVDGEDLRFARAPLEALAALLEVPPTASGTTEG</sequence>
<reference evidence="2 3" key="1">
    <citation type="submission" date="2016-11" db="EMBL/GenBank/DDBJ databases">
        <authorList>
            <person name="Jaros S."/>
            <person name="Januszkiewicz K."/>
            <person name="Wedrychowicz H."/>
        </authorList>
    </citation>
    <scope>NUCLEOTIDE SEQUENCE [LARGE SCALE GENOMIC DNA]</scope>
    <source>
        <strain evidence="2 3">DSM 43832</strain>
    </source>
</reference>
<dbReference type="OrthoDB" id="101887at2"/>
<dbReference type="InterPro" id="IPR011009">
    <property type="entry name" value="Kinase-like_dom_sf"/>
</dbReference>
<dbReference type="RefSeq" id="WP_159444872.1">
    <property type="nucleotide sequence ID" value="NZ_FRAP01000004.1"/>
</dbReference>
<protein>
    <submittedName>
        <fullName evidence="2">Phosphotransferase enzyme family protein</fullName>
    </submittedName>
</protein>
<dbReference type="AlphaFoldDB" id="A0A1M6R0Z3"/>
<dbReference type="Gene3D" id="3.90.1200.10">
    <property type="match status" value="1"/>
</dbReference>
<evidence type="ECO:0000259" key="1">
    <source>
        <dbReference type="Pfam" id="PF01636"/>
    </source>
</evidence>
<name>A0A1M6R0Z3_PSETH</name>
<dbReference type="Pfam" id="PF01636">
    <property type="entry name" value="APH"/>
    <property type="match status" value="1"/>
</dbReference>
<keyword evidence="3" id="KW-1185">Reference proteome</keyword>